<protein>
    <submittedName>
        <fullName evidence="2">Glycosyl hydrolase family 28-related protein</fullName>
    </submittedName>
</protein>
<name>A0ABT4MXM7_GORRU</name>
<gene>
    <name evidence="2" type="ORF">O4213_17430</name>
</gene>
<accession>A0ABT4MXM7</accession>
<evidence type="ECO:0000313" key="3">
    <source>
        <dbReference type="Proteomes" id="UP001067235"/>
    </source>
</evidence>
<dbReference type="InterPro" id="IPR012334">
    <property type="entry name" value="Pectin_lyas_fold"/>
</dbReference>
<dbReference type="SMART" id="SM00710">
    <property type="entry name" value="PbH1"/>
    <property type="match status" value="8"/>
</dbReference>
<dbReference type="Pfam" id="PF12708">
    <property type="entry name" value="Pect-lyase_RHGA_epim"/>
    <property type="match status" value="1"/>
</dbReference>
<proteinExistence type="predicted"/>
<dbReference type="Gene3D" id="2.160.20.10">
    <property type="entry name" value="Single-stranded right-handed beta-helix, Pectin lyase-like"/>
    <property type="match status" value="1"/>
</dbReference>
<dbReference type="RefSeq" id="WP_301572677.1">
    <property type="nucleotide sequence ID" value="NZ_JAPWIE010000005.1"/>
</dbReference>
<evidence type="ECO:0000259" key="1">
    <source>
        <dbReference type="Pfam" id="PF12708"/>
    </source>
</evidence>
<dbReference type="InterPro" id="IPR024535">
    <property type="entry name" value="RHGA/B-epi-like_pectate_lyase"/>
</dbReference>
<feature type="domain" description="Rhamnogalacturonase A/B/Epimerase-like pectate lyase" evidence="1">
    <location>
        <begin position="2"/>
        <end position="40"/>
    </location>
</feature>
<comment type="caution">
    <text evidence="2">The sequence shown here is derived from an EMBL/GenBank/DDBJ whole genome shotgun (WGS) entry which is preliminary data.</text>
</comment>
<keyword evidence="3" id="KW-1185">Reference proteome</keyword>
<dbReference type="InterPro" id="IPR006626">
    <property type="entry name" value="PbH1"/>
</dbReference>
<dbReference type="EMBL" id="JAPWIE010000005">
    <property type="protein sequence ID" value="MCZ4551775.1"/>
    <property type="molecule type" value="Genomic_DNA"/>
</dbReference>
<dbReference type="SUPFAM" id="SSF51126">
    <property type="entry name" value="Pectin lyase-like"/>
    <property type="match status" value="1"/>
</dbReference>
<keyword evidence="2" id="KW-0378">Hydrolase</keyword>
<evidence type="ECO:0000313" key="2">
    <source>
        <dbReference type="EMBL" id="MCZ4551775.1"/>
    </source>
</evidence>
<organism evidence="2 3">
    <name type="scientific">Gordonia rubripertincta</name>
    <name type="common">Rhodococcus corallinus</name>
    <dbReference type="NCBI Taxonomy" id="36822"/>
    <lineage>
        <taxon>Bacteria</taxon>
        <taxon>Bacillati</taxon>
        <taxon>Actinomycetota</taxon>
        <taxon>Actinomycetes</taxon>
        <taxon>Mycobacteriales</taxon>
        <taxon>Gordoniaceae</taxon>
        <taxon>Gordonia</taxon>
    </lineage>
</organism>
<sequence>MRDHGAVGDGEKDDSAAITAAVAELKTGDTLLFPRGTYRFGLQNPSGDAAISITGLSGVTIEFEPGAELLMDNLAPDGSGTSHGIVVRGPATDTNLRGVAVRWATAPAQRSMGDGIRIVGYPSDSAGVPSGWTGSEGPVSRVSLRDCRVQSSPQAGVIMMGVSDLTVSGLRVRDTLADGLHFNACRRGQVTDYEATDTGDDGLALVTYYTPEDAFDNEAETFSLAELTDWSNADLTVNKVTVNGGNANGVRISGVNRATLTDVNARGVRSGAGLITDSAAPGSDADWDYLASRGVRVEGLTVDDSDSGLHVLGRPMGSSGDRFSDFDVDVSGLTVRGCPRWSVLVESVSDKPVAGVRLRECTITAGAIDEATGIVGLQTTRDVSLGNVTITSAAPAVALSANDSNQFTIDNLRISVSGPGPDPRSAGPLVQFQDSTGSVSAAYLEWPQAPSPWEPILVSGETCRPGTQTASSPVQFGSVDTTPTAAIGSLNTSC</sequence>
<dbReference type="GO" id="GO:0016787">
    <property type="term" value="F:hydrolase activity"/>
    <property type="evidence" value="ECO:0007669"/>
    <property type="project" value="UniProtKB-KW"/>
</dbReference>
<dbReference type="Proteomes" id="UP001067235">
    <property type="component" value="Unassembled WGS sequence"/>
</dbReference>
<reference evidence="2" key="1">
    <citation type="submission" date="2022-12" db="EMBL/GenBank/DDBJ databases">
        <authorList>
            <person name="Krivoruchko A.V."/>
            <person name="Elkin A."/>
        </authorList>
    </citation>
    <scope>NUCLEOTIDE SEQUENCE</scope>
    <source>
        <strain evidence="2">IEGM 1388</strain>
    </source>
</reference>
<dbReference type="InterPro" id="IPR011050">
    <property type="entry name" value="Pectin_lyase_fold/virulence"/>
</dbReference>